<dbReference type="STRING" id="927083.DB32_000436"/>
<keyword evidence="9" id="KW-1185">Reference proteome</keyword>
<keyword evidence="6" id="KW-0732">Signal</keyword>
<feature type="compositionally biased region" description="Acidic residues" evidence="5">
    <location>
        <begin position="31"/>
        <end position="43"/>
    </location>
</feature>
<evidence type="ECO:0000313" key="9">
    <source>
        <dbReference type="Proteomes" id="UP000034883"/>
    </source>
</evidence>
<feature type="chain" id="PRO_5002511153" evidence="6">
    <location>
        <begin position="21"/>
        <end position="768"/>
    </location>
</feature>
<reference evidence="8 9" key="1">
    <citation type="submission" date="2015-03" db="EMBL/GenBank/DDBJ databases">
        <title>Genome assembly of Sandaracinus amylolyticus DSM 53668.</title>
        <authorList>
            <person name="Sharma G."/>
            <person name="Subramanian S."/>
        </authorList>
    </citation>
    <scope>NUCLEOTIDE SEQUENCE [LARGE SCALE GENOMIC DNA]</scope>
    <source>
        <strain evidence="8 9">DSM 53668</strain>
    </source>
</reference>
<protein>
    <submittedName>
        <fullName evidence="8">OmpA/MotB domain protein</fullName>
    </submittedName>
</protein>
<evidence type="ECO:0000256" key="6">
    <source>
        <dbReference type="SAM" id="SignalP"/>
    </source>
</evidence>
<keyword evidence="3" id="KW-0998">Cell outer membrane</keyword>
<accession>A0A0F6VZ22</accession>
<dbReference type="GO" id="GO:0009279">
    <property type="term" value="C:cell outer membrane"/>
    <property type="evidence" value="ECO:0007669"/>
    <property type="project" value="UniProtKB-SubCell"/>
</dbReference>
<evidence type="ECO:0000256" key="4">
    <source>
        <dbReference type="PROSITE-ProRule" id="PRU00473"/>
    </source>
</evidence>
<evidence type="ECO:0000256" key="3">
    <source>
        <dbReference type="ARBA" id="ARBA00023237"/>
    </source>
</evidence>
<dbReference type="Pfam" id="PF13620">
    <property type="entry name" value="CarboxypepD_reg"/>
    <property type="match status" value="1"/>
</dbReference>
<feature type="region of interest" description="Disordered" evidence="5">
    <location>
        <begin position="31"/>
        <end position="105"/>
    </location>
</feature>
<dbReference type="SUPFAM" id="SSF49452">
    <property type="entry name" value="Starch-binding domain-like"/>
    <property type="match status" value="2"/>
</dbReference>
<dbReference type="PANTHER" id="PTHR30329:SF21">
    <property type="entry name" value="LIPOPROTEIN YIAD-RELATED"/>
    <property type="match status" value="1"/>
</dbReference>
<dbReference type="InterPro" id="IPR006665">
    <property type="entry name" value="OmpA-like"/>
</dbReference>
<dbReference type="CDD" id="cd07185">
    <property type="entry name" value="OmpA_C-like"/>
    <property type="match status" value="1"/>
</dbReference>
<organism evidence="8 9">
    <name type="scientific">Sandaracinus amylolyticus</name>
    <dbReference type="NCBI Taxonomy" id="927083"/>
    <lineage>
        <taxon>Bacteria</taxon>
        <taxon>Pseudomonadati</taxon>
        <taxon>Myxococcota</taxon>
        <taxon>Polyangia</taxon>
        <taxon>Polyangiales</taxon>
        <taxon>Sandaracinaceae</taxon>
        <taxon>Sandaracinus</taxon>
    </lineage>
</organism>
<proteinExistence type="predicted"/>
<dbReference type="InterPro" id="IPR006664">
    <property type="entry name" value="OMP_bac"/>
</dbReference>
<dbReference type="InterPro" id="IPR013784">
    <property type="entry name" value="Carb-bd-like_fold"/>
</dbReference>
<dbReference type="Gene3D" id="2.60.40.1120">
    <property type="entry name" value="Carboxypeptidase-like, regulatory domain"/>
    <property type="match status" value="2"/>
</dbReference>
<dbReference type="PRINTS" id="PR01021">
    <property type="entry name" value="OMPADOMAIN"/>
</dbReference>
<name>A0A0F6VZ22_9BACT</name>
<dbReference type="PANTHER" id="PTHR30329">
    <property type="entry name" value="STATOR ELEMENT OF FLAGELLAR MOTOR COMPLEX"/>
    <property type="match status" value="1"/>
</dbReference>
<dbReference type="GO" id="GO:0030246">
    <property type="term" value="F:carbohydrate binding"/>
    <property type="evidence" value="ECO:0007669"/>
    <property type="project" value="InterPro"/>
</dbReference>
<dbReference type="PRINTS" id="PR01023">
    <property type="entry name" value="NAFLGMOTY"/>
</dbReference>
<keyword evidence="2 4" id="KW-0472">Membrane</keyword>
<dbReference type="KEGG" id="samy:DB32_000436"/>
<dbReference type="EMBL" id="CP011125">
    <property type="protein sequence ID" value="AKF03287.1"/>
    <property type="molecule type" value="Genomic_DNA"/>
</dbReference>
<feature type="compositionally biased region" description="Acidic residues" evidence="5">
    <location>
        <begin position="54"/>
        <end position="79"/>
    </location>
</feature>
<evidence type="ECO:0000256" key="5">
    <source>
        <dbReference type="SAM" id="MobiDB-lite"/>
    </source>
</evidence>
<dbReference type="Gene3D" id="3.30.1330.60">
    <property type="entry name" value="OmpA-like domain"/>
    <property type="match status" value="1"/>
</dbReference>
<dbReference type="InterPro" id="IPR050330">
    <property type="entry name" value="Bact_OuterMem_StrucFunc"/>
</dbReference>
<dbReference type="AlphaFoldDB" id="A0A0F6VZ22"/>
<sequence length="768" mass="83584">MRLSTSLALLSLLLFAPASALTPSVALAQEFDEFDEEFEEEEREEQRRQAPPPAEDESELEEDDLESDEFGEEGGEDVEAPPSDPPRATEPTGYRGRGGDLIRDRPSEEWRDRRIVLHNTWGGSVGGIHVVDAGSGPSETFRVQLLTDFFFADGFLNSGANHSHIGGSLSISWTPFDFIELYGSLASYANSTDNPAESPQLFQVLGDSVLGVKGYYEILPFLVVGGDVSAHLLNTVGDIGLVGESTSVGIRANLAADLRGLESPIPLIARLNLQYYFDNSEALVDDAEQARYNGLPTVGPDARLPYEDETRQLLTRFERYSLDINRTDFFDVAIGLEAPFTVMQDFTISPILEWVLRVPVNRQGYNCLYVPDPITGDPIAGDDGCLERQGFDAFPSTLTIGVRVMPPFRGLSITAAVDIGTTGMSTFVRELSGNAPYDVILGLGYAFDAMPRIQTVEREVERRIEVTTPPPARGRVIGSVVEAGTTTPVANATVTYVGRELTPQSTSADGRFVSYELEPGEVVVDLTHPEYNAGRCSATIAAEGGDVEVRCELQPLPRLGDVRGTLRSDTGTPVVGANVQVTGPQAFSVSSDASGGFARQGLPPGTYTARVDAEGYLITQETFEVRPRETAAPEITVIARPRRSLVDVRAREIIIRRQVNFATDSAEILPDSAPLLSEIADALLRNPAIRRVEIQGHTDSNGDDAHNMDLSQRRAEAVRTWLIGLGVEADRLTAQGYGETRPLVPNITAANRARNRRVQFIISDRAAE</sequence>
<evidence type="ECO:0000256" key="2">
    <source>
        <dbReference type="ARBA" id="ARBA00023136"/>
    </source>
</evidence>
<dbReference type="OrthoDB" id="9792021at2"/>
<dbReference type="Pfam" id="PF00691">
    <property type="entry name" value="OmpA"/>
    <property type="match status" value="1"/>
</dbReference>
<evidence type="ECO:0000259" key="7">
    <source>
        <dbReference type="PROSITE" id="PS51123"/>
    </source>
</evidence>
<dbReference type="PROSITE" id="PS51123">
    <property type="entry name" value="OMPA_2"/>
    <property type="match status" value="1"/>
</dbReference>
<gene>
    <name evidence="8" type="ORF">DB32_000436</name>
</gene>
<evidence type="ECO:0000256" key="1">
    <source>
        <dbReference type="ARBA" id="ARBA00004442"/>
    </source>
</evidence>
<dbReference type="SUPFAM" id="SSF103088">
    <property type="entry name" value="OmpA-like"/>
    <property type="match status" value="1"/>
</dbReference>
<comment type="subcellular location">
    <subcellularLocation>
        <location evidence="1">Cell outer membrane</location>
    </subcellularLocation>
</comment>
<dbReference type="Proteomes" id="UP000034883">
    <property type="component" value="Chromosome"/>
</dbReference>
<feature type="signal peptide" evidence="6">
    <location>
        <begin position="1"/>
        <end position="20"/>
    </location>
</feature>
<dbReference type="InterPro" id="IPR036737">
    <property type="entry name" value="OmpA-like_sf"/>
</dbReference>
<feature type="domain" description="OmpA-like" evidence="7">
    <location>
        <begin position="648"/>
        <end position="766"/>
    </location>
</feature>
<dbReference type="RefSeq" id="WP_053230741.1">
    <property type="nucleotide sequence ID" value="NZ_CP011125.1"/>
</dbReference>
<evidence type="ECO:0000313" key="8">
    <source>
        <dbReference type="EMBL" id="AKF03287.1"/>
    </source>
</evidence>